<keyword evidence="1" id="KW-0812">Transmembrane</keyword>
<organism evidence="2 3">
    <name type="scientific">Enterococcus cecorum</name>
    <dbReference type="NCBI Taxonomy" id="44008"/>
    <lineage>
        <taxon>Bacteria</taxon>
        <taxon>Bacillati</taxon>
        <taxon>Bacillota</taxon>
        <taxon>Bacilli</taxon>
        <taxon>Lactobacillales</taxon>
        <taxon>Enterococcaceae</taxon>
        <taxon>Enterococcus</taxon>
    </lineage>
</organism>
<dbReference type="InterPro" id="IPR009732">
    <property type="entry name" value="DUF1304"/>
</dbReference>
<name>A0A200HQJ9_9ENTE</name>
<protein>
    <recommendedName>
        <fullName evidence="4">DUF1304 domain-containing protein</fullName>
    </recommendedName>
</protein>
<dbReference type="PANTHER" id="PTHR38446:SF1">
    <property type="entry name" value="BLL0914 PROTEIN"/>
    <property type="match status" value="1"/>
</dbReference>
<dbReference type="Pfam" id="PF06993">
    <property type="entry name" value="DUF1304"/>
    <property type="match status" value="1"/>
</dbReference>
<evidence type="ECO:0008006" key="4">
    <source>
        <dbReference type="Google" id="ProtNLM"/>
    </source>
</evidence>
<keyword evidence="1" id="KW-0472">Membrane</keyword>
<feature type="transmembrane region" description="Helical" evidence="1">
    <location>
        <begin position="56"/>
        <end position="73"/>
    </location>
</feature>
<dbReference type="RefSeq" id="WP_047342649.1">
    <property type="nucleotide sequence ID" value="NZ_JBECZI010000013.1"/>
</dbReference>
<evidence type="ECO:0000313" key="2">
    <source>
        <dbReference type="EMBL" id="OUZ15083.1"/>
    </source>
</evidence>
<proteinExistence type="predicted"/>
<gene>
    <name evidence="2" type="ORF">A5869_002190</name>
</gene>
<feature type="transmembrane region" description="Helical" evidence="1">
    <location>
        <begin position="102"/>
        <end position="120"/>
    </location>
</feature>
<comment type="caution">
    <text evidence="2">The sequence shown here is derived from an EMBL/GenBank/DDBJ whole genome shotgun (WGS) entry which is preliminary data.</text>
</comment>
<dbReference type="PANTHER" id="PTHR38446">
    <property type="entry name" value="BLL0914 PROTEIN"/>
    <property type="match status" value="1"/>
</dbReference>
<feature type="transmembrane region" description="Helical" evidence="1">
    <location>
        <begin position="7"/>
        <end position="26"/>
    </location>
</feature>
<dbReference type="EMBL" id="NIBL01000003">
    <property type="protein sequence ID" value="OUZ15083.1"/>
    <property type="molecule type" value="Genomic_DNA"/>
</dbReference>
<sequence length="121" mass="13655">MLILFKVLVVLVALEFLYIMYLETFATTSDKTAQTFNMTTQELKNKNVQTLFKNQGIYNGLIALGLLYGLFFVQDSLIFVRFLLVYIVLVAAYGAYSSDKSILFKQGGLAILAFIVSLFLK</sequence>
<dbReference type="Proteomes" id="UP000196503">
    <property type="component" value="Unassembled WGS sequence"/>
</dbReference>
<accession>A0A200HQJ9</accession>
<reference evidence="2 3" key="1">
    <citation type="submission" date="2017-05" db="EMBL/GenBank/DDBJ databases">
        <title>The Genome Sequence of Enterococcus faecium 2D5_DIV0622.</title>
        <authorList>
            <consortium name="The Broad Institute Genomics Platform"/>
            <consortium name="The Broad Institute Genomic Center for Infectious Diseases"/>
            <person name="Earl A."/>
            <person name="Manson A."/>
            <person name="Schwartman J."/>
            <person name="Gilmore M."/>
            <person name="Abouelleil A."/>
            <person name="Cao P."/>
            <person name="Chapman S."/>
            <person name="Cusick C."/>
            <person name="Shea T."/>
            <person name="Young S."/>
            <person name="Neafsey D."/>
            <person name="Nusbaum C."/>
            <person name="Birren B."/>
        </authorList>
    </citation>
    <scope>NUCLEOTIDE SEQUENCE [LARGE SCALE GENOMIC DNA]</scope>
    <source>
        <strain evidence="2 3">2D5_DIV0622</strain>
    </source>
</reference>
<keyword evidence="1" id="KW-1133">Transmembrane helix</keyword>
<evidence type="ECO:0000256" key="1">
    <source>
        <dbReference type="SAM" id="Phobius"/>
    </source>
</evidence>
<evidence type="ECO:0000313" key="3">
    <source>
        <dbReference type="Proteomes" id="UP000196503"/>
    </source>
</evidence>
<feature type="transmembrane region" description="Helical" evidence="1">
    <location>
        <begin position="78"/>
        <end position="96"/>
    </location>
</feature>
<dbReference type="AlphaFoldDB" id="A0A200HQJ9"/>